<comment type="caution">
    <text evidence="1">The sequence shown here is derived from an EMBL/GenBank/DDBJ whole genome shotgun (WGS) entry which is preliminary data.</text>
</comment>
<organism evidence="1 2">
    <name type="scientific">Psilocybe cubensis</name>
    <name type="common">Psychedelic mushroom</name>
    <name type="synonym">Stropharia cubensis</name>
    <dbReference type="NCBI Taxonomy" id="181762"/>
    <lineage>
        <taxon>Eukaryota</taxon>
        <taxon>Fungi</taxon>
        <taxon>Dikarya</taxon>
        <taxon>Basidiomycota</taxon>
        <taxon>Agaricomycotina</taxon>
        <taxon>Agaricomycetes</taxon>
        <taxon>Agaricomycetidae</taxon>
        <taxon>Agaricales</taxon>
        <taxon>Agaricineae</taxon>
        <taxon>Strophariaceae</taxon>
        <taxon>Psilocybe</taxon>
    </lineage>
</organism>
<evidence type="ECO:0000313" key="2">
    <source>
        <dbReference type="Proteomes" id="UP000664032"/>
    </source>
</evidence>
<keyword evidence="2" id="KW-1185">Reference proteome</keyword>
<evidence type="ECO:0000313" key="1">
    <source>
        <dbReference type="EMBL" id="KAH9480526.1"/>
    </source>
</evidence>
<sequence length="327" mass="35161">MDSRRRGVPTRPASVEEMACWGHAADSLKHLSSIYTKSSTSDVVSRVNRLINAWPADDTSTGEGLGTLKSLQTKLITGLTDISTASHSEVRAIDDALESIGVLIALRKAPESALPPAEKRKRPRASSPSGTPAPTPATGVRSMSITVPPRTSSVGPTAPRDARAKKDSTPKSQALLPGRKVAYRPPKGTETEEGTWIVAIVRRCLSHDKQGARYEVQDAEPQENGQPGLKYIANPKAMVPLPDPEAAPGSPGHLGAHPTFSVGDPVLALYPDTSCFYRAEVISVPTPDRSSPSTKYVPAYNVKFEDDDDMIHSVSAYWVVQFPQHLL</sequence>
<accession>A0ACB8GY77</accession>
<dbReference type="EMBL" id="JAFIQS020000006">
    <property type="protein sequence ID" value="KAH9480526.1"/>
    <property type="molecule type" value="Genomic_DNA"/>
</dbReference>
<proteinExistence type="predicted"/>
<dbReference type="Proteomes" id="UP000664032">
    <property type="component" value="Unassembled WGS sequence"/>
</dbReference>
<name>A0ACB8GY77_PSICU</name>
<reference evidence="1" key="1">
    <citation type="submission" date="2021-10" db="EMBL/GenBank/DDBJ databases">
        <title>Psilocybe cubensis genome.</title>
        <authorList>
            <person name="Mckernan K.J."/>
            <person name="Crawford S."/>
            <person name="Trippe A."/>
            <person name="Kane L.T."/>
            <person name="Mclaughlin S."/>
        </authorList>
    </citation>
    <scope>NUCLEOTIDE SEQUENCE</scope>
    <source>
        <strain evidence="1">MGC-MH-2018</strain>
    </source>
</reference>
<gene>
    <name evidence="1" type="ORF">JR316_0007126</name>
</gene>
<protein>
    <submittedName>
        <fullName evidence="1">SAGA-associated factor 29</fullName>
    </submittedName>
</protein>